<evidence type="ECO:0000259" key="2">
    <source>
        <dbReference type="PROSITE" id="PS51820"/>
    </source>
</evidence>
<name>A0A7W7AMH8_9SPHN</name>
<evidence type="ECO:0000313" key="4">
    <source>
        <dbReference type="Proteomes" id="UP000574769"/>
    </source>
</evidence>
<dbReference type="InterPro" id="IPR013424">
    <property type="entry name" value="Ice-binding_C"/>
</dbReference>
<accession>A0A7W7AMH8</accession>
<reference evidence="3 4" key="1">
    <citation type="submission" date="2020-08" db="EMBL/GenBank/DDBJ databases">
        <title>Genomic Encyclopedia of Type Strains, Phase IV (KMG-IV): sequencing the most valuable type-strain genomes for metagenomic binning, comparative biology and taxonomic classification.</title>
        <authorList>
            <person name="Goeker M."/>
        </authorList>
    </citation>
    <scope>NUCLEOTIDE SEQUENCE [LARGE SCALE GENOMIC DNA]</scope>
    <source>
        <strain evidence="3 4">DSM 15867</strain>
    </source>
</reference>
<feature type="domain" description="PA14" evidence="2">
    <location>
        <begin position="22"/>
        <end position="178"/>
    </location>
</feature>
<dbReference type="SUPFAM" id="SSF56988">
    <property type="entry name" value="Anthrax protective antigen"/>
    <property type="match status" value="1"/>
</dbReference>
<keyword evidence="4" id="KW-1185">Reference proteome</keyword>
<evidence type="ECO:0000256" key="1">
    <source>
        <dbReference type="SAM" id="SignalP"/>
    </source>
</evidence>
<feature type="chain" id="PRO_5030528971" description="PA14 domain-containing protein" evidence="1">
    <location>
        <begin position="24"/>
        <end position="206"/>
    </location>
</feature>
<dbReference type="InterPro" id="IPR037524">
    <property type="entry name" value="PA14/GLEYA"/>
</dbReference>
<proteinExistence type="predicted"/>
<dbReference type="NCBIfam" id="NF035944">
    <property type="entry name" value="PEPxxWA-CTERM"/>
    <property type="match status" value="1"/>
</dbReference>
<dbReference type="Pfam" id="PF07691">
    <property type="entry name" value="PA14"/>
    <property type="match status" value="1"/>
</dbReference>
<dbReference type="RefSeq" id="WP_246360601.1">
    <property type="nucleotide sequence ID" value="NZ_JACHNY010000006.1"/>
</dbReference>
<dbReference type="Pfam" id="PF07589">
    <property type="entry name" value="PEP-CTERM"/>
    <property type="match status" value="1"/>
</dbReference>
<dbReference type="NCBIfam" id="TIGR02595">
    <property type="entry name" value="PEP_CTERM"/>
    <property type="match status" value="1"/>
</dbReference>
<keyword evidence="1" id="KW-0732">Signal</keyword>
<feature type="signal peptide" evidence="1">
    <location>
        <begin position="1"/>
        <end position="23"/>
    </location>
</feature>
<sequence>MKRLIYAVAIALTVMGISSDATAASSLRLARYTNIPDNDYFPSSDTITRERALIAAMRPASVSEIIVPASGFSTNLNLFEAAIYSGKINIDQSGTYTFAVRGDDAARISIDGRAIVEATFHNYPTIRLPSTASLYLAAGSYDFEAFTYQLTGNQWFTTSVTGGPTAVSFSAAAVPEPATWAMMLVGFAMVASAGRYRRRATSVAFA</sequence>
<gene>
    <name evidence="3" type="ORF">GGQ96_002878</name>
</gene>
<organism evidence="3 4">
    <name type="scientific">Sphingomonas abaci</name>
    <dbReference type="NCBI Taxonomy" id="237611"/>
    <lineage>
        <taxon>Bacteria</taxon>
        <taxon>Pseudomonadati</taxon>
        <taxon>Pseudomonadota</taxon>
        <taxon>Alphaproteobacteria</taxon>
        <taxon>Sphingomonadales</taxon>
        <taxon>Sphingomonadaceae</taxon>
        <taxon>Sphingomonas</taxon>
    </lineage>
</organism>
<protein>
    <recommendedName>
        <fullName evidence="2">PA14 domain-containing protein</fullName>
    </recommendedName>
</protein>
<dbReference type="Gene3D" id="3.90.182.10">
    <property type="entry name" value="Toxin - Anthrax Protective Antigen,domain 1"/>
    <property type="match status" value="1"/>
</dbReference>
<dbReference type="AlphaFoldDB" id="A0A7W7AMH8"/>
<dbReference type="EMBL" id="JACHNY010000006">
    <property type="protein sequence ID" value="MBB4618732.1"/>
    <property type="molecule type" value="Genomic_DNA"/>
</dbReference>
<evidence type="ECO:0000313" key="3">
    <source>
        <dbReference type="EMBL" id="MBB4618732.1"/>
    </source>
</evidence>
<dbReference type="InterPro" id="IPR011658">
    <property type="entry name" value="PA14_dom"/>
</dbReference>
<dbReference type="Proteomes" id="UP000574769">
    <property type="component" value="Unassembled WGS sequence"/>
</dbReference>
<comment type="caution">
    <text evidence="3">The sequence shown here is derived from an EMBL/GenBank/DDBJ whole genome shotgun (WGS) entry which is preliminary data.</text>
</comment>
<dbReference type="PROSITE" id="PS51820">
    <property type="entry name" value="PA14"/>
    <property type="match status" value="1"/>
</dbReference>